<dbReference type="GeneID" id="98066578"/>
<feature type="coiled-coil region" evidence="1">
    <location>
        <begin position="122"/>
        <end position="156"/>
    </location>
</feature>
<reference evidence="2" key="1">
    <citation type="submission" date="2017-12" db="EMBL/GenBank/DDBJ databases">
        <title>FDA dAtabase for Regulatory Grade micrObial Sequences (FDA-ARGOS): Supporting development and validation of Infectious Disease Dx tests.</title>
        <authorList>
            <person name="Kerrigan L."/>
            <person name="Tallon L.J."/>
            <person name="Sadzewicz L."/>
            <person name="Sengamalay N."/>
            <person name="Ott S."/>
            <person name="Godinez A."/>
            <person name="Nagaraj S."/>
            <person name="Vavikolanu K."/>
            <person name="Vyas G."/>
            <person name="Nadendla S."/>
            <person name="Aluvathingal J."/>
            <person name="Sichtig H."/>
        </authorList>
    </citation>
    <scope>NUCLEOTIDE SEQUENCE [LARGE SCALE GENOMIC DNA]</scope>
    <source>
        <strain evidence="2">FDAARGOS_200</strain>
    </source>
</reference>
<dbReference type="RefSeq" id="WP_019233901.1">
    <property type="nucleotide sequence ID" value="NZ_CAAAHR010000030.1"/>
</dbReference>
<evidence type="ECO:0000313" key="3">
    <source>
        <dbReference type="Proteomes" id="UP000192511"/>
    </source>
</evidence>
<keyword evidence="1" id="KW-0175">Coiled coil</keyword>
<accession>A0AAX0WSM9</accession>
<name>A0AAX0WSM9_9GAMM</name>
<sequence length="176" mass="20119">MSKFPHITPAELRRYFNRLNLNQLLEINHSYGPHFISLDNRIDKCNADLRTANSRLAELQISKQTHDQNYDNVEIREAEFKLRLQSVLADSDQTARYIGRQAVGSSPMALFSIEDQYLAMEISNVSQTIRDLNETIADLEQKKKGAVSELRILNSVIELKRQHLPVPVPASNQFGL</sequence>
<keyword evidence="3" id="KW-1185">Reference proteome</keyword>
<dbReference type="EMBL" id="NBTX02000004">
    <property type="protein sequence ID" value="PNL61085.1"/>
    <property type="molecule type" value="Genomic_DNA"/>
</dbReference>
<evidence type="ECO:0000256" key="1">
    <source>
        <dbReference type="SAM" id="Coils"/>
    </source>
</evidence>
<gene>
    <name evidence="2" type="ORF">A6J39_007585</name>
</gene>
<organism evidence="2 3">
    <name type="scientific">Legionella anisa</name>
    <dbReference type="NCBI Taxonomy" id="28082"/>
    <lineage>
        <taxon>Bacteria</taxon>
        <taxon>Pseudomonadati</taxon>
        <taxon>Pseudomonadota</taxon>
        <taxon>Gammaproteobacteria</taxon>
        <taxon>Legionellales</taxon>
        <taxon>Legionellaceae</taxon>
        <taxon>Legionella</taxon>
    </lineage>
</organism>
<comment type="caution">
    <text evidence="2">The sequence shown here is derived from an EMBL/GenBank/DDBJ whole genome shotgun (WGS) entry which is preliminary data.</text>
</comment>
<dbReference type="Proteomes" id="UP000192511">
    <property type="component" value="Unassembled WGS sequence"/>
</dbReference>
<evidence type="ECO:0000313" key="2">
    <source>
        <dbReference type="EMBL" id="PNL61085.1"/>
    </source>
</evidence>
<dbReference type="AlphaFoldDB" id="A0AAX0WSM9"/>
<proteinExistence type="predicted"/>
<protein>
    <submittedName>
        <fullName evidence="2">Uncharacterized protein</fullName>
    </submittedName>
</protein>